<evidence type="ECO:0000313" key="1">
    <source>
        <dbReference type="EMBL" id="MFC4008601.1"/>
    </source>
</evidence>
<keyword evidence="2" id="KW-1185">Reference proteome</keyword>
<comment type="caution">
    <text evidence="1">The sequence shown here is derived from an EMBL/GenBank/DDBJ whole genome shotgun (WGS) entry which is preliminary data.</text>
</comment>
<proteinExistence type="predicted"/>
<accession>A0ABV8G3P8</accession>
<evidence type="ECO:0000313" key="2">
    <source>
        <dbReference type="Proteomes" id="UP001595851"/>
    </source>
</evidence>
<dbReference type="RefSeq" id="WP_379528658.1">
    <property type="nucleotide sequence ID" value="NZ_JBHSBI010000006.1"/>
</dbReference>
<organism evidence="1 2">
    <name type="scientific">Nonomuraea purpurea</name>
    <dbReference type="NCBI Taxonomy" id="1849276"/>
    <lineage>
        <taxon>Bacteria</taxon>
        <taxon>Bacillati</taxon>
        <taxon>Actinomycetota</taxon>
        <taxon>Actinomycetes</taxon>
        <taxon>Streptosporangiales</taxon>
        <taxon>Streptosporangiaceae</taxon>
        <taxon>Nonomuraea</taxon>
    </lineage>
</organism>
<name>A0ABV8G3P8_9ACTN</name>
<protein>
    <submittedName>
        <fullName evidence="1">Uncharacterized protein</fullName>
    </submittedName>
</protein>
<gene>
    <name evidence="1" type="ORF">ACFOY2_15325</name>
</gene>
<dbReference type="EMBL" id="JBHSBI010000006">
    <property type="protein sequence ID" value="MFC4008601.1"/>
    <property type="molecule type" value="Genomic_DNA"/>
</dbReference>
<dbReference type="Proteomes" id="UP001595851">
    <property type="component" value="Unassembled WGS sequence"/>
</dbReference>
<reference evidence="2" key="1">
    <citation type="journal article" date="2019" name="Int. J. Syst. Evol. Microbiol.">
        <title>The Global Catalogue of Microorganisms (GCM) 10K type strain sequencing project: providing services to taxonomists for standard genome sequencing and annotation.</title>
        <authorList>
            <consortium name="The Broad Institute Genomics Platform"/>
            <consortium name="The Broad Institute Genome Sequencing Center for Infectious Disease"/>
            <person name="Wu L."/>
            <person name="Ma J."/>
        </authorList>
    </citation>
    <scope>NUCLEOTIDE SEQUENCE [LARGE SCALE GENOMIC DNA]</scope>
    <source>
        <strain evidence="2">TBRC 1276</strain>
    </source>
</reference>
<sequence length="99" mass="11038">MSWPVAMCEMRSFAAAVVPAKPRPTPAIGIDEIRRGAHWEQDPATGKYRPLADRWHVGFTDLSGDQASLGQVEGSVATVVAAWVDRLARRMEERRQLHN</sequence>